<dbReference type="SUPFAM" id="SSF56112">
    <property type="entry name" value="Protein kinase-like (PK-like)"/>
    <property type="match status" value="1"/>
</dbReference>
<evidence type="ECO:0000256" key="5">
    <source>
        <dbReference type="ARBA" id="ARBA00023136"/>
    </source>
</evidence>
<keyword evidence="8" id="KW-1185">Reference proteome</keyword>
<dbReference type="Proteomes" id="UP000516437">
    <property type="component" value="Chromosome 3"/>
</dbReference>
<feature type="domain" description="Protein kinase" evidence="6">
    <location>
        <begin position="1"/>
        <end position="167"/>
    </location>
</feature>
<dbReference type="InterPro" id="IPR000719">
    <property type="entry name" value="Prot_kinase_dom"/>
</dbReference>
<keyword evidence="5" id="KW-0472">Membrane</keyword>
<dbReference type="GO" id="GO:0005524">
    <property type="term" value="F:ATP binding"/>
    <property type="evidence" value="ECO:0007669"/>
    <property type="project" value="InterPro"/>
</dbReference>
<gene>
    <name evidence="7" type="ORF">CJ030_MR3G012023</name>
</gene>
<dbReference type="Gene3D" id="1.10.510.10">
    <property type="entry name" value="Transferase(Phosphotransferase) domain 1"/>
    <property type="match status" value="1"/>
</dbReference>
<keyword evidence="7" id="KW-0808">Transferase</keyword>
<evidence type="ECO:0000256" key="4">
    <source>
        <dbReference type="ARBA" id="ARBA00022989"/>
    </source>
</evidence>
<evidence type="ECO:0000313" key="8">
    <source>
        <dbReference type="Proteomes" id="UP000516437"/>
    </source>
</evidence>
<comment type="caution">
    <text evidence="7">The sequence shown here is derived from an EMBL/GenBank/DDBJ whole genome shotgun (WGS) entry which is preliminary data.</text>
</comment>
<dbReference type="OrthoDB" id="619632at2759"/>
<dbReference type="GO" id="GO:0004672">
    <property type="term" value="F:protein kinase activity"/>
    <property type="evidence" value="ECO:0007669"/>
    <property type="project" value="InterPro"/>
</dbReference>
<keyword evidence="2" id="KW-0812">Transmembrane</keyword>
<reference evidence="7 8" key="1">
    <citation type="journal article" date="2019" name="Plant Biotechnol. J.">
        <title>The red bayberry genome and genetic basis of sex determination.</title>
        <authorList>
            <person name="Jia H.M."/>
            <person name="Jia H.J."/>
            <person name="Cai Q.L."/>
            <person name="Wang Y."/>
            <person name="Zhao H.B."/>
            <person name="Yang W.F."/>
            <person name="Wang G.Y."/>
            <person name="Li Y.H."/>
            <person name="Zhan D.L."/>
            <person name="Shen Y.T."/>
            <person name="Niu Q.F."/>
            <person name="Chang L."/>
            <person name="Qiu J."/>
            <person name="Zhao L."/>
            <person name="Xie H.B."/>
            <person name="Fu W.Y."/>
            <person name="Jin J."/>
            <person name="Li X.W."/>
            <person name="Jiao Y."/>
            <person name="Zhou C.C."/>
            <person name="Tu T."/>
            <person name="Chai C.Y."/>
            <person name="Gao J.L."/>
            <person name="Fan L.J."/>
            <person name="van de Weg E."/>
            <person name="Wang J.Y."/>
            <person name="Gao Z.S."/>
        </authorList>
    </citation>
    <scope>NUCLEOTIDE SEQUENCE [LARGE SCALE GENOMIC DNA]</scope>
    <source>
        <tissue evidence="7">Leaves</tissue>
    </source>
</reference>
<accession>A0A6A1W4L9</accession>
<evidence type="ECO:0000256" key="2">
    <source>
        <dbReference type="ARBA" id="ARBA00022692"/>
    </source>
</evidence>
<dbReference type="AlphaFoldDB" id="A0A6A1W4L9"/>
<keyword evidence="4" id="KW-1133">Transmembrane helix</keyword>
<evidence type="ECO:0000259" key="6">
    <source>
        <dbReference type="PROSITE" id="PS50011"/>
    </source>
</evidence>
<name>A0A6A1W4L9_9ROSI</name>
<comment type="subcellular location">
    <subcellularLocation>
        <location evidence="1">Membrane</location>
        <topology evidence="1">Single-pass membrane protein</topology>
    </subcellularLocation>
</comment>
<dbReference type="InterPro" id="IPR011009">
    <property type="entry name" value="Kinase-like_dom_sf"/>
</dbReference>
<organism evidence="7 8">
    <name type="scientific">Morella rubra</name>
    <name type="common">Chinese bayberry</name>
    <dbReference type="NCBI Taxonomy" id="262757"/>
    <lineage>
        <taxon>Eukaryota</taxon>
        <taxon>Viridiplantae</taxon>
        <taxon>Streptophyta</taxon>
        <taxon>Embryophyta</taxon>
        <taxon>Tracheophyta</taxon>
        <taxon>Spermatophyta</taxon>
        <taxon>Magnoliopsida</taxon>
        <taxon>eudicotyledons</taxon>
        <taxon>Gunneridae</taxon>
        <taxon>Pentapetalae</taxon>
        <taxon>rosids</taxon>
        <taxon>fabids</taxon>
        <taxon>Fagales</taxon>
        <taxon>Myricaceae</taxon>
        <taxon>Morella</taxon>
    </lineage>
</organism>
<sequence>MKSAWTGFYAATLNPPTYSLDSDYQPKVVDFGLSKLQNRGKPSNSSFSRMRGTRGYMAPEWIFNLPITSKVDVYSYGIVVLEMVTGKSTQIHAVDDAAERERKSLVAWVREKKNRPAATICWIEDVIDLRYDMAKMEILVGVALQCVEEDKDARPTMSQVVEILLHR</sequence>
<proteinExistence type="predicted"/>
<dbReference type="GO" id="GO:0016020">
    <property type="term" value="C:membrane"/>
    <property type="evidence" value="ECO:0007669"/>
    <property type="project" value="UniProtKB-SubCell"/>
</dbReference>
<evidence type="ECO:0000256" key="1">
    <source>
        <dbReference type="ARBA" id="ARBA00004167"/>
    </source>
</evidence>
<keyword evidence="7" id="KW-0675">Receptor</keyword>
<evidence type="ECO:0000256" key="3">
    <source>
        <dbReference type="ARBA" id="ARBA00022729"/>
    </source>
</evidence>
<protein>
    <submittedName>
        <fullName evidence="7">Putative receptor protein kinase ZmPK1</fullName>
    </submittedName>
</protein>
<keyword evidence="7" id="KW-0418">Kinase</keyword>
<evidence type="ECO:0000313" key="7">
    <source>
        <dbReference type="EMBL" id="KAB1220172.1"/>
    </source>
</evidence>
<dbReference type="Pfam" id="PF00069">
    <property type="entry name" value="Pkinase"/>
    <property type="match status" value="1"/>
</dbReference>
<keyword evidence="3" id="KW-0732">Signal</keyword>
<dbReference type="PANTHER" id="PTHR47974:SF3">
    <property type="entry name" value="RECEPTOR-LIKE SERINE_THREONINE-PROTEIN KINASE"/>
    <property type="match status" value="1"/>
</dbReference>
<dbReference type="PANTHER" id="PTHR47974">
    <property type="entry name" value="OS07G0415500 PROTEIN"/>
    <property type="match status" value="1"/>
</dbReference>
<dbReference type="PROSITE" id="PS50011">
    <property type="entry name" value="PROTEIN_KINASE_DOM"/>
    <property type="match status" value="1"/>
</dbReference>
<dbReference type="EMBL" id="RXIC02000021">
    <property type="protein sequence ID" value="KAB1220172.1"/>
    <property type="molecule type" value="Genomic_DNA"/>
</dbReference>